<evidence type="ECO:0000256" key="4">
    <source>
        <dbReference type="ARBA" id="ARBA00022824"/>
    </source>
</evidence>
<comment type="subcellular location">
    <subcellularLocation>
        <location evidence="1">Endoplasmic reticulum membrane</location>
    </subcellularLocation>
</comment>
<dbReference type="EMBL" id="JXJN01019135">
    <property type="status" value="NOT_ANNOTATED_CDS"/>
    <property type="molecule type" value="Genomic_DNA"/>
</dbReference>
<feature type="region of interest" description="Disordered" evidence="8">
    <location>
        <begin position="245"/>
        <end position="264"/>
    </location>
</feature>
<evidence type="ECO:0000256" key="8">
    <source>
        <dbReference type="SAM" id="MobiDB-lite"/>
    </source>
</evidence>
<reference evidence="12" key="1">
    <citation type="submission" date="2015-01" db="EMBL/GenBank/DDBJ databases">
        <authorList>
            <person name="Aksoy S."/>
            <person name="Warren W."/>
            <person name="Wilson R.K."/>
        </authorList>
    </citation>
    <scope>NUCLEOTIDE SEQUENCE [LARGE SCALE GENOMIC DNA]</scope>
    <source>
        <strain evidence="12">IAEA</strain>
    </source>
</reference>
<evidence type="ECO:0000256" key="2">
    <source>
        <dbReference type="ARBA" id="ARBA00008538"/>
    </source>
</evidence>
<dbReference type="InterPro" id="IPR026160">
    <property type="entry name" value="Ric3"/>
</dbReference>
<feature type="transmembrane region" description="Helical" evidence="9">
    <location>
        <begin position="149"/>
        <end position="169"/>
    </location>
</feature>
<evidence type="ECO:0000313" key="11">
    <source>
        <dbReference type="EnsemblMetazoa" id="GPPI038364-PA"/>
    </source>
</evidence>
<keyword evidence="5 9" id="KW-1133">Transmembrane helix</keyword>
<evidence type="ECO:0000259" key="10">
    <source>
        <dbReference type="Pfam" id="PF15361"/>
    </source>
</evidence>
<evidence type="ECO:0000256" key="5">
    <source>
        <dbReference type="ARBA" id="ARBA00022989"/>
    </source>
</evidence>
<dbReference type="GO" id="GO:0005789">
    <property type="term" value="C:endoplasmic reticulum membrane"/>
    <property type="evidence" value="ECO:0007669"/>
    <property type="project" value="UniProtKB-SubCell"/>
</dbReference>
<dbReference type="STRING" id="67801.A0A1B0BRL2"/>
<dbReference type="Gene3D" id="2.40.50.140">
    <property type="entry name" value="Nucleic acid-binding proteins"/>
    <property type="match status" value="1"/>
</dbReference>
<dbReference type="InterPro" id="IPR012340">
    <property type="entry name" value="NA-bd_OB-fold"/>
</dbReference>
<dbReference type="EnsemblMetazoa" id="GPPI038364-RA">
    <property type="protein sequence ID" value="GPPI038364-PA"/>
    <property type="gene ID" value="GPPI038364"/>
</dbReference>
<evidence type="ECO:0000256" key="1">
    <source>
        <dbReference type="ARBA" id="ARBA00004586"/>
    </source>
</evidence>
<organism evidence="11 12">
    <name type="scientific">Glossina palpalis gambiensis</name>
    <dbReference type="NCBI Taxonomy" id="67801"/>
    <lineage>
        <taxon>Eukaryota</taxon>
        <taxon>Metazoa</taxon>
        <taxon>Ecdysozoa</taxon>
        <taxon>Arthropoda</taxon>
        <taxon>Hexapoda</taxon>
        <taxon>Insecta</taxon>
        <taxon>Pterygota</taxon>
        <taxon>Neoptera</taxon>
        <taxon>Endopterygota</taxon>
        <taxon>Diptera</taxon>
        <taxon>Brachycera</taxon>
        <taxon>Muscomorpha</taxon>
        <taxon>Hippoboscoidea</taxon>
        <taxon>Glossinidae</taxon>
        <taxon>Glossina</taxon>
    </lineage>
</organism>
<feature type="domain" description="Resistance to inhibitors of cholinesterase protein 3 N-terminal" evidence="10">
    <location>
        <begin position="36"/>
        <end position="306"/>
    </location>
</feature>
<evidence type="ECO:0000256" key="6">
    <source>
        <dbReference type="ARBA" id="ARBA00023136"/>
    </source>
</evidence>
<evidence type="ECO:0000256" key="9">
    <source>
        <dbReference type="SAM" id="Phobius"/>
    </source>
</evidence>
<sequence length="646" mass="71690">MPSKAQSSTKQPVASHPLYLNEGLSSKKTALIIVTVVGCIAILWPKVLYPMMFGGSKTVKTDLKETQRGPGAIRQERPVHLHPDAVYQAMRERGRAIPATPTIPIVDRKVTPSNPPPRIVEGRPGPIPGMRPPLGAGAMHQPQTKGSSMGIIMPLYTIGIVVFFGYTIMKIVFKKPMPNAPYGPAPSDPNFRKQVFGYENGRHLEDLNSSKLGTNLHKQPESQRNGNELYNASLSAANVASNLSASLKQQQQQQPQQLRHSALPQQQQQQIYITARLLNKETEQLMEIEKLRRKLEDTEKAMAKLIAEMNSDQYEAKPAKCNKIKEMIQDPKDGQQIVGIIASHTITISTKLKRPISYMKTFFYRLIMFVVVTMNTKFRKNVCVKRSVFILVEPIEEGDKVKAEICKILTAEHIKEYIKAGIWPECFKRDDNVPNGRCAIVAAIQGLIDAADEELKLRETSTSDSIKKTHEKTTTNKENISNGHANVVETSGINADKTKHDHLAISNNNKLREGSNERTIAVLGMEITASCEGGQKWSGRPPTPVLLVHHEHSKPFDDYIPEPQSIYLEGILAHESQILVADSEIKQEKVYDAELNGSADEPAVVLSSKMTLSLINLDSISDKHANKTDIESPLADDIEIIGHDGN</sequence>
<dbReference type="Pfam" id="PF15361">
    <property type="entry name" value="RIC3"/>
    <property type="match status" value="1"/>
</dbReference>
<protein>
    <recommendedName>
        <fullName evidence="10">Resistance to inhibitors of cholinesterase protein 3 N-terminal domain-containing protein</fullName>
    </recommendedName>
</protein>
<evidence type="ECO:0000256" key="3">
    <source>
        <dbReference type="ARBA" id="ARBA00022692"/>
    </source>
</evidence>
<evidence type="ECO:0000313" key="12">
    <source>
        <dbReference type="Proteomes" id="UP000092460"/>
    </source>
</evidence>
<dbReference type="PANTHER" id="PTHR21723:SF3">
    <property type="entry name" value="PROTEIN RIC-3"/>
    <property type="match status" value="1"/>
</dbReference>
<feature type="region of interest" description="Disordered" evidence="8">
    <location>
        <begin position="206"/>
        <end position="225"/>
    </location>
</feature>
<feature type="compositionally biased region" description="Low complexity" evidence="8">
    <location>
        <begin position="245"/>
        <end position="257"/>
    </location>
</feature>
<dbReference type="GO" id="GO:0034394">
    <property type="term" value="P:protein localization to cell surface"/>
    <property type="evidence" value="ECO:0007669"/>
    <property type="project" value="TreeGrafter"/>
</dbReference>
<dbReference type="SUPFAM" id="SSF50249">
    <property type="entry name" value="Nucleic acid-binding proteins"/>
    <property type="match status" value="1"/>
</dbReference>
<name>A0A1B0BRL2_9MUSC</name>
<accession>A0A1B0BRL2</accession>
<reference evidence="11" key="2">
    <citation type="submission" date="2020-05" db="UniProtKB">
        <authorList>
            <consortium name="EnsemblMetazoa"/>
        </authorList>
    </citation>
    <scope>IDENTIFICATION</scope>
    <source>
        <strain evidence="11">IAEA</strain>
    </source>
</reference>
<dbReference type="GO" id="GO:0043025">
    <property type="term" value="C:neuronal cell body"/>
    <property type="evidence" value="ECO:0007669"/>
    <property type="project" value="TreeGrafter"/>
</dbReference>
<feature type="coiled-coil region" evidence="7">
    <location>
        <begin position="278"/>
        <end position="308"/>
    </location>
</feature>
<feature type="transmembrane region" description="Helical" evidence="9">
    <location>
        <begin position="30"/>
        <end position="49"/>
    </location>
</feature>
<dbReference type="GO" id="GO:0043005">
    <property type="term" value="C:neuron projection"/>
    <property type="evidence" value="ECO:0007669"/>
    <property type="project" value="TreeGrafter"/>
</dbReference>
<dbReference type="GO" id="GO:0045202">
    <property type="term" value="C:synapse"/>
    <property type="evidence" value="ECO:0007669"/>
    <property type="project" value="GOC"/>
</dbReference>
<proteinExistence type="inferred from homology"/>
<keyword evidence="6 9" id="KW-0472">Membrane</keyword>
<dbReference type="VEuPathDB" id="VectorBase:GPPI038364"/>
<dbReference type="Proteomes" id="UP000092460">
    <property type="component" value="Unassembled WGS sequence"/>
</dbReference>
<keyword evidence="12" id="KW-1185">Reference proteome</keyword>
<dbReference type="InterPro" id="IPR032763">
    <property type="entry name" value="RIC3_N"/>
</dbReference>
<evidence type="ECO:0000256" key="7">
    <source>
        <dbReference type="SAM" id="Coils"/>
    </source>
</evidence>
<keyword evidence="3 9" id="KW-0812">Transmembrane</keyword>
<keyword evidence="4" id="KW-0256">Endoplasmic reticulum</keyword>
<feature type="region of interest" description="Disordered" evidence="8">
    <location>
        <begin position="106"/>
        <end position="126"/>
    </location>
</feature>
<comment type="similarity">
    <text evidence="2">Belongs to the ric-3 family.</text>
</comment>
<feature type="compositionally biased region" description="Polar residues" evidence="8">
    <location>
        <begin position="209"/>
        <end position="225"/>
    </location>
</feature>
<dbReference type="AlphaFoldDB" id="A0A1B0BRL2"/>
<dbReference type="PANTHER" id="PTHR21723">
    <property type="entry name" value="RESISTANCE TO INHIBITORS OF CHOLINESTERASE PROTEIN 3 RIC3"/>
    <property type="match status" value="1"/>
</dbReference>
<dbReference type="GO" id="GO:0007271">
    <property type="term" value="P:synaptic transmission, cholinergic"/>
    <property type="evidence" value="ECO:0007669"/>
    <property type="project" value="TreeGrafter"/>
</dbReference>
<keyword evidence="7" id="KW-0175">Coiled coil</keyword>